<dbReference type="GO" id="GO:0016783">
    <property type="term" value="F:sulfurtransferase activity"/>
    <property type="evidence" value="ECO:0007669"/>
    <property type="project" value="InterPro"/>
</dbReference>
<dbReference type="Proteomes" id="UP000194267">
    <property type="component" value="Unassembled WGS sequence"/>
</dbReference>
<dbReference type="InterPro" id="IPR016193">
    <property type="entry name" value="Cytidine_deaminase-like"/>
</dbReference>
<organism evidence="3 4">
    <name type="scientific">Symbiobacterium thermophilum</name>
    <dbReference type="NCBI Taxonomy" id="2734"/>
    <lineage>
        <taxon>Bacteria</taxon>
        <taxon>Bacillati</taxon>
        <taxon>Bacillota</taxon>
        <taxon>Clostridia</taxon>
        <taxon>Eubacteriales</taxon>
        <taxon>Symbiobacteriaceae</taxon>
        <taxon>Symbiobacterium</taxon>
    </lineage>
</organism>
<dbReference type="PIRSF" id="PIRSF015626">
    <property type="entry name" value="FdhD"/>
    <property type="match status" value="1"/>
</dbReference>
<evidence type="ECO:0000256" key="1">
    <source>
        <dbReference type="ARBA" id="ARBA00022490"/>
    </source>
</evidence>
<sequence>MVEFGELPPMPVERPATLYINDQEIVTLQTTPSHLDDWALGFLFGEGIIRDLGEVARLSVDEDRGMIWVDVPGLTELPDASTRKRYLTAGCGKGVTFSSLKDALLLKRVDHPLTVRVADLLEWVKEMQRNTPLYAATGGVHGAGLKNVRTGEMIVREDIGRHNALDKAIGAALRAGWDFTQVVAVSTGRISYEAATKLGRARIAVGATLTAATDQAVRLATHLGIDLVGYARSPKHMVVYTRCGRLLL</sequence>
<proteinExistence type="predicted"/>
<dbReference type="PANTHER" id="PTHR30592:SF1">
    <property type="entry name" value="SULFUR CARRIER PROTEIN FDHD"/>
    <property type="match status" value="1"/>
</dbReference>
<evidence type="ECO:0000313" key="3">
    <source>
        <dbReference type="EMBL" id="OTA41441.1"/>
    </source>
</evidence>
<keyword evidence="2" id="KW-0501">Molybdenum cofactor biosynthesis</keyword>
<dbReference type="GO" id="GO:0006777">
    <property type="term" value="P:Mo-molybdopterin cofactor biosynthetic process"/>
    <property type="evidence" value="ECO:0007669"/>
    <property type="project" value="UniProtKB-KW"/>
</dbReference>
<dbReference type="EMBL" id="LWLV01000466">
    <property type="protein sequence ID" value="OTA41441.1"/>
    <property type="molecule type" value="Genomic_DNA"/>
</dbReference>
<evidence type="ECO:0000256" key="2">
    <source>
        <dbReference type="ARBA" id="ARBA00023150"/>
    </source>
</evidence>
<dbReference type="SUPFAM" id="SSF53927">
    <property type="entry name" value="Cytidine deaminase-like"/>
    <property type="match status" value="1"/>
</dbReference>
<dbReference type="Gene3D" id="3.40.140.10">
    <property type="entry name" value="Cytidine Deaminase, domain 2"/>
    <property type="match status" value="1"/>
</dbReference>
<dbReference type="Gene3D" id="3.10.20.10">
    <property type="match status" value="1"/>
</dbReference>
<reference evidence="4" key="1">
    <citation type="submission" date="2016-04" db="EMBL/GenBank/DDBJ databases">
        <authorList>
            <person name="Antunes L.P."/>
            <person name="Martins L.F."/>
            <person name="Pereira R.V."/>
            <person name="Thomas A.M."/>
            <person name="Barbosa D."/>
            <person name="Nascimento L."/>
            <person name="Silva G.M."/>
            <person name="Condomitti G.W."/>
            <person name="Digiampietri L.A."/>
            <person name="Lombardi K.C."/>
            <person name="Ramos P.L."/>
            <person name="Quaggio R.B."/>
            <person name="Oliveira J.C."/>
            <person name="Pascon R.C."/>
            <person name="Cruz J.B."/>
            <person name="Silva A.M."/>
            <person name="Setubal J.C."/>
        </authorList>
    </citation>
    <scope>NUCLEOTIDE SEQUENCE [LARGE SCALE GENOMIC DNA]</scope>
</reference>
<dbReference type="InterPro" id="IPR003786">
    <property type="entry name" value="FdhD"/>
</dbReference>
<dbReference type="NCBIfam" id="TIGR00129">
    <property type="entry name" value="fdhD_narQ"/>
    <property type="match status" value="1"/>
</dbReference>
<accession>A0A1Y2T4R3</accession>
<evidence type="ECO:0008006" key="5">
    <source>
        <dbReference type="Google" id="ProtNLM"/>
    </source>
</evidence>
<dbReference type="AlphaFoldDB" id="A0A1Y2T4R3"/>
<name>A0A1Y2T4R3_SYMTR</name>
<protein>
    <recommendedName>
        <fullName evidence="5">Sulfur carrier protein FdhD</fullName>
    </recommendedName>
</protein>
<comment type="caution">
    <text evidence="3">The sequence shown here is derived from an EMBL/GenBank/DDBJ whole genome shotgun (WGS) entry which is preliminary data.</text>
</comment>
<gene>
    <name evidence="3" type="ORF">A6D92_06675</name>
</gene>
<evidence type="ECO:0000313" key="4">
    <source>
        <dbReference type="Proteomes" id="UP000194267"/>
    </source>
</evidence>
<dbReference type="PANTHER" id="PTHR30592">
    <property type="entry name" value="FORMATE DEHYDROGENASE"/>
    <property type="match status" value="1"/>
</dbReference>
<keyword evidence="1" id="KW-0963">Cytoplasm</keyword>
<dbReference type="Pfam" id="PF02634">
    <property type="entry name" value="FdhD-NarQ"/>
    <property type="match status" value="1"/>
</dbReference>